<comment type="caution">
    <text evidence="2">The sequence shown here is derived from an EMBL/GenBank/DDBJ whole genome shotgun (WGS) entry which is preliminary data.</text>
</comment>
<dbReference type="SMART" id="SM00880">
    <property type="entry name" value="CHAD"/>
    <property type="match status" value="1"/>
</dbReference>
<dbReference type="Proteomes" id="UP001060895">
    <property type="component" value="Unassembled WGS sequence"/>
</dbReference>
<gene>
    <name evidence="2" type="ORF">AA12717_2889</name>
</gene>
<proteinExistence type="predicted"/>
<dbReference type="Gene3D" id="1.40.20.10">
    <property type="entry name" value="CHAD domain"/>
    <property type="match status" value="1"/>
</dbReference>
<sequence>MPDQVGTAIPDSHGAAPVELEPGDSVCRAVARIAAVLRDHLTANLPVAIDGRNVEGVHQVRVALRRFRALVALLRRDYPCATLDEAAARARRLARAVGDARDWDVFLLETLPGLSPLGRMGVNVAGMLLPLAAARRDAAYDGVRQILGGEDARWVLRLVNRLAEGELWDEARSPAGLKALEEPAGAFAVRHLARLHRKVLRKGRGFTLLTPPQRHEVRLALKRLRYAAEFFVTLHAPGHAGRRYLRRLAAMQAALGMDSDVLTTRLLLERFGDAADGEIRYVLGAVTGFLCCRQDATHENAHRRWRKFRRTAVFWAR</sequence>
<organism evidence="2 3">
    <name type="scientific">Gluconacetobacter sacchari DSM 12717</name>
    <dbReference type="NCBI Taxonomy" id="1307940"/>
    <lineage>
        <taxon>Bacteria</taxon>
        <taxon>Pseudomonadati</taxon>
        <taxon>Pseudomonadota</taxon>
        <taxon>Alphaproteobacteria</taxon>
        <taxon>Acetobacterales</taxon>
        <taxon>Acetobacteraceae</taxon>
        <taxon>Gluconacetobacter</taxon>
    </lineage>
</organism>
<dbReference type="InterPro" id="IPR007899">
    <property type="entry name" value="CHAD_dom"/>
</dbReference>
<feature type="domain" description="CHAD" evidence="1">
    <location>
        <begin position="23"/>
        <end position="310"/>
    </location>
</feature>
<dbReference type="EMBL" id="BAQP01000244">
    <property type="protein sequence ID" value="GBQ28170.1"/>
    <property type="molecule type" value="Genomic_DNA"/>
</dbReference>
<evidence type="ECO:0000313" key="3">
    <source>
        <dbReference type="Proteomes" id="UP001060895"/>
    </source>
</evidence>
<evidence type="ECO:0000259" key="1">
    <source>
        <dbReference type="PROSITE" id="PS51708"/>
    </source>
</evidence>
<keyword evidence="3" id="KW-1185">Reference proteome</keyword>
<dbReference type="Pfam" id="PF05235">
    <property type="entry name" value="CHAD"/>
    <property type="match status" value="1"/>
</dbReference>
<reference evidence="2" key="1">
    <citation type="submission" date="2013-04" db="EMBL/GenBank/DDBJ databases">
        <title>The genome sequencing project of 58 acetic acid bacteria.</title>
        <authorList>
            <person name="Okamoto-Kainuma A."/>
            <person name="Ishikawa M."/>
            <person name="Umino S."/>
            <person name="Koizumi Y."/>
            <person name="Shiwa Y."/>
            <person name="Yoshikawa H."/>
            <person name="Matsutani M."/>
            <person name="Matsushita K."/>
        </authorList>
    </citation>
    <scope>NUCLEOTIDE SEQUENCE</scope>
    <source>
        <strain evidence="2">DSM 12717</strain>
    </source>
</reference>
<dbReference type="RefSeq" id="WP_220795048.1">
    <property type="nucleotide sequence ID" value="NZ_BAQP01000244.1"/>
</dbReference>
<evidence type="ECO:0000313" key="2">
    <source>
        <dbReference type="EMBL" id="GBQ28170.1"/>
    </source>
</evidence>
<accession>A0ABQ0P9R2</accession>
<protein>
    <submittedName>
        <fullName evidence="2">CHAD domain containing protein</fullName>
    </submittedName>
</protein>
<name>A0ABQ0P9R2_9PROT</name>
<dbReference type="PROSITE" id="PS51708">
    <property type="entry name" value="CHAD"/>
    <property type="match status" value="1"/>
</dbReference>
<dbReference type="InterPro" id="IPR038186">
    <property type="entry name" value="CHAD_dom_sf"/>
</dbReference>
<dbReference type="PANTHER" id="PTHR39339">
    <property type="entry name" value="SLR1444 PROTEIN"/>
    <property type="match status" value="1"/>
</dbReference>
<dbReference type="PANTHER" id="PTHR39339:SF1">
    <property type="entry name" value="CHAD DOMAIN-CONTAINING PROTEIN"/>
    <property type="match status" value="1"/>
</dbReference>